<proteinExistence type="predicted"/>
<comment type="caution">
    <text evidence="1">The sequence shown here is derived from an EMBL/GenBank/DDBJ whole genome shotgun (WGS) entry which is preliminary data.</text>
</comment>
<dbReference type="OrthoDB" id="8335209at2"/>
<gene>
    <name evidence="1" type="ORF">RNA01_07060</name>
</gene>
<dbReference type="AlphaFoldDB" id="A0A512HE99"/>
<reference evidence="1 2" key="1">
    <citation type="submission" date="2019-07" db="EMBL/GenBank/DDBJ databases">
        <title>Whole genome shotgun sequence of Rhizobium naphthalenivorans NBRC 107585.</title>
        <authorList>
            <person name="Hosoyama A."/>
            <person name="Uohara A."/>
            <person name="Ohji S."/>
            <person name="Ichikawa N."/>
        </authorList>
    </citation>
    <scope>NUCLEOTIDE SEQUENCE [LARGE SCALE GENOMIC DNA]</scope>
    <source>
        <strain evidence="1 2">NBRC 107585</strain>
    </source>
</reference>
<name>A0A512HE99_9HYPH</name>
<dbReference type="EMBL" id="BJZP01000002">
    <property type="protein sequence ID" value="GEO83774.1"/>
    <property type="molecule type" value="Genomic_DNA"/>
</dbReference>
<evidence type="ECO:0000313" key="1">
    <source>
        <dbReference type="EMBL" id="GEO83774.1"/>
    </source>
</evidence>
<organism evidence="1 2">
    <name type="scientific">Ciceribacter naphthalenivorans</name>
    <dbReference type="NCBI Taxonomy" id="1118451"/>
    <lineage>
        <taxon>Bacteria</taxon>
        <taxon>Pseudomonadati</taxon>
        <taxon>Pseudomonadota</taxon>
        <taxon>Alphaproteobacteria</taxon>
        <taxon>Hyphomicrobiales</taxon>
        <taxon>Rhizobiaceae</taxon>
        <taxon>Ciceribacter</taxon>
    </lineage>
</organism>
<protein>
    <submittedName>
        <fullName evidence="1">Uncharacterized protein</fullName>
    </submittedName>
</protein>
<evidence type="ECO:0000313" key="2">
    <source>
        <dbReference type="Proteomes" id="UP000321717"/>
    </source>
</evidence>
<keyword evidence="2" id="KW-1185">Reference proteome</keyword>
<sequence length="355" mass="40059">MTTSSSKFDRIVFTSDLLKVDDRLPNKAPNPQTINVDWIYELFATFVSKVTGLPSVKYVPDEQTRISWYHQMSENFSSAGWAKHYNTLGNERVAQEIKDALARSLVVGFEMPGGLIKILDGAGITYIDLSIHPIRFARDYFFGCRSNDNELANRIASMAVGSEYIDGFVRISKARSARVYRNRKIAPGSAIFLGQLEIDSSLIENGTITSSRATEYALLSLAADFGKVYYKFHPHRKDRAEIETILKKIPSCEILEVNIYDLLWAPEVFCFASLSSGSLHEARAFGRTTKRFISPAEDPYCPEQYAHGPTYLPVPSSIFTESFWRRLLIGDDTVLQTPDYVDGAFKLSLNQKWGR</sequence>
<dbReference type="Proteomes" id="UP000321717">
    <property type="component" value="Unassembled WGS sequence"/>
</dbReference>
<accession>A0A512HE99</accession>
<dbReference type="RefSeq" id="WP_147178565.1">
    <property type="nucleotide sequence ID" value="NZ_BJZP01000002.1"/>
</dbReference>